<dbReference type="eggNOG" id="ENOG5032YG7">
    <property type="taxonomic scope" value="Bacteria"/>
</dbReference>
<dbReference type="HOGENOM" id="CLU_119080_1_0_10"/>
<accession>I3Z108</accession>
<dbReference type="STRING" id="866536.Belba_0259"/>
<dbReference type="EMBL" id="CP003281">
    <property type="protein sequence ID" value="AFL82926.1"/>
    <property type="molecule type" value="Genomic_DNA"/>
</dbReference>
<sequence>MKKSNFKVRLMTVLSILSLMLFSHCAMQDADDLNSKLSELQKGELAIEENGGENLRKNAQNQILAEIKQATSKFHKIESAMETGYELGSHCVSHSEWGAMGYHYVNSDEVDGQMNHLIPEALVYEPMQNGNLKLVAVEYIIMADLWEGDGVPMLGEIAFDFVPGNPDGIPFDNYQLHVWVWKDNPNGMYFSFNPKVTCE</sequence>
<reference evidence="3" key="1">
    <citation type="submission" date="2012-06" db="EMBL/GenBank/DDBJ databases">
        <title>The complete genome of Belliella baltica DSM 15883.</title>
        <authorList>
            <person name="Lucas S."/>
            <person name="Copeland A."/>
            <person name="Lapidus A."/>
            <person name="Goodwin L."/>
            <person name="Pitluck S."/>
            <person name="Peters L."/>
            <person name="Mikhailova N."/>
            <person name="Davenport K."/>
            <person name="Kyrpides N."/>
            <person name="Mavromatis K."/>
            <person name="Pagani I."/>
            <person name="Ivanova N."/>
            <person name="Ovchinnikova G."/>
            <person name="Zeytun A."/>
            <person name="Detter J.C."/>
            <person name="Han C."/>
            <person name="Land M."/>
            <person name="Hauser L."/>
            <person name="Markowitz V."/>
            <person name="Cheng J.-F."/>
            <person name="Hugenholtz P."/>
            <person name="Woyke T."/>
            <person name="Wu D."/>
            <person name="Tindall B."/>
            <person name="Pomrenke H."/>
            <person name="Brambilla E."/>
            <person name="Klenk H.-P."/>
            <person name="Eisen J.A."/>
        </authorList>
    </citation>
    <scope>NUCLEOTIDE SEQUENCE [LARGE SCALE GENOMIC DNA]</scope>
    <source>
        <strain evidence="3">DSM 15883 / CIP 108006 / LMG 21964 / BA134</strain>
    </source>
</reference>
<dbReference type="KEGG" id="bbd:Belba_0259"/>
<organism evidence="2 3">
    <name type="scientific">Belliella baltica (strain DSM 15883 / CIP 108006 / LMG 21964 / BA134)</name>
    <dbReference type="NCBI Taxonomy" id="866536"/>
    <lineage>
        <taxon>Bacteria</taxon>
        <taxon>Pseudomonadati</taxon>
        <taxon>Bacteroidota</taxon>
        <taxon>Cytophagia</taxon>
        <taxon>Cytophagales</taxon>
        <taxon>Cyclobacteriaceae</taxon>
        <taxon>Belliella</taxon>
    </lineage>
</organism>
<name>I3Z108_BELBD</name>
<feature type="signal peptide" evidence="1">
    <location>
        <begin position="1"/>
        <end position="25"/>
    </location>
</feature>
<keyword evidence="1" id="KW-0732">Signal</keyword>
<evidence type="ECO:0000256" key="1">
    <source>
        <dbReference type="SAM" id="SignalP"/>
    </source>
</evidence>
<dbReference type="OrthoDB" id="2449873at2"/>
<dbReference type="Proteomes" id="UP000006050">
    <property type="component" value="Chromosome"/>
</dbReference>
<gene>
    <name evidence="2" type="ordered locus">Belba_0259</name>
</gene>
<proteinExistence type="predicted"/>
<dbReference type="RefSeq" id="WP_014770942.1">
    <property type="nucleotide sequence ID" value="NC_018010.1"/>
</dbReference>
<dbReference type="AlphaFoldDB" id="I3Z108"/>
<evidence type="ECO:0000313" key="3">
    <source>
        <dbReference type="Proteomes" id="UP000006050"/>
    </source>
</evidence>
<feature type="chain" id="PRO_5003683254" evidence="1">
    <location>
        <begin position="26"/>
        <end position="199"/>
    </location>
</feature>
<evidence type="ECO:0000313" key="2">
    <source>
        <dbReference type="EMBL" id="AFL82926.1"/>
    </source>
</evidence>
<protein>
    <submittedName>
        <fullName evidence="2">Uncharacterized protein</fullName>
    </submittedName>
</protein>
<keyword evidence="3" id="KW-1185">Reference proteome</keyword>